<dbReference type="EMBL" id="QXFV01002581">
    <property type="protein sequence ID" value="KAE8985867.1"/>
    <property type="molecule type" value="Genomic_DNA"/>
</dbReference>
<name>A0A6A3IVM0_9STRA</name>
<comment type="caution">
    <text evidence="2">The sequence shown here is derived from an EMBL/GenBank/DDBJ whole genome shotgun (WGS) entry which is preliminary data.</text>
</comment>
<evidence type="ECO:0000313" key="3">
    <source>
        <dbReference type="EMBL" id="KAE8987487.1"/>
    </source>
</evidence>
<organism evidence="2 5">
    <name type="scientific">Phytophthora rubi</name>
    <dbReference type="NCBI Taxonomy" id="129364"/>
    <lineage>
        <taxon>Eukaryota</taxon>
        <taxon>Sar</taxon>
        <taxon>Stramenopiles</taxon>
        <taxon>Oomycota</taxon>
        <taxon>Peronosporomycetes</taxon>
        <taxon>Peronosporales</taxon>
        <taxon>Peronosporaceae</taxon>
        <taxon>Phytophthora</taxon>
    </lineage>
</organism>
<dbReference type="EMBL" id="QXFU01002311">
    <property type="protein sequence ID" value="KAE8987487.1"/>
    <property type="molecule type" value="Genomic_DNA"/>
</dbReference>
<dbReference type="OrthoDB" id="164533at2759"/>
<evidence type="ECO:0000313" key="2">
    <source>
        <dbReference type="EMBL" id="KAE8985867.1"/>
    </source>
</evidence>
<reference evidence="5 7" key="1">
    <citation type="submission" date="2018-09" db="EMBL/GenBank/DDBJ databases">
        <title>Genomic investigation of the strawberry pathogen Phytophthora fragariae indicates pathogenicity is determined by transcriptional variation in three key races.</title>
        <authorList>
            <person name="Adams T.M."/>
            <person name="Armitage A.D."/>
            <person name="Sobczyk M.K."/>
            <person name="Bates H.J."/>
            <person name="Dunwell J.M."/>
            <person name="Nellist C.F."/>
            <person name="Harrison R.J."/>
        </authorList>
    </citation>
    <scope>NUCLEOTIDE SEQUENCE [LARGE SCALE GENOMIC DNA]</scope>
    <source>
        <strain evidence="2 5">SCRP249</strain>
        <strain evidence="3 7">SCRP324</strain>
        <strain evidence="4 6">SCRP333</strain>
    </source>
</reference>
<evidence type="ECO:0000313" key="4">
    <source>
        <dbReference type="EMBL" id="KAE9301960.1"/>
    </source>
</evidence>
<accession>A0A6A3IVM0</accession>
<gene>
    <name evidence="2" type="ORF">PR001_g22768</name>
    <name evidence="3" type="ORF">PR002_g22034</name>
    <name evidence="4" type="ORF">PR003_g22400</name>
</gene>
<dbReference type="Proteomes" id="UP000434957">
    <property type="component" value="Unassembled WGS sequence"/>
</dbReference>
<evidence type="ECO:0000313" key="5">
    <source>
        <dbReference type="Proteomes" id="UP000429607"/>
    </source>
</evidence>
<dbReference type="Proteomes" id="UP000429607">
    <property type="component" value="Unassembled WGS sequence"/>
</dbReference>
<proteinExistence type="predicted"/>
<dbReference type="EMBL" id="QXFT01002211">
    <property type="protein sequence ID" value="KAE9301960.1"/>
    <property type="molecule type" value="Genomic_DNA"/>
</dbReference>
<evidence type="ECO:0000313" key="7">
    <source>
        <dbReference type="Proteomes" id="UP000435112"/>
    </source>
</evidence>
<sequence length="164" mass="19453">MIYLVRVFEKKHKPVCKSSYTHGDEGEQGDLSARNRVLFMYNRIISGFLKLLKRQSQKRPLKRLSSNRKVVAAMQDFHSDLDELFKLLNIAHMVEMAKWKKEWEEYQRRIHRRMPLERPGHPPEIQSSGLALQEGLVMIKFEPEHKKKQNDPEQLQLMQNAKCL</sequence>
<evidence type="ECO:0000313" key="6">
    <source>
        <dbReference type="Proteomes" id="UP000434957"/>
    </source>
</evidence>
<protein>
    <submittedName>
        <fullName evidence="2">Uncharacterized protein</fullName>
    </submittedName>
</protein>
<keyword evidence="6" id="KW-1185">Reference proteome</keyword>
<evidence type="ECO:0000256" key="1">
    <source>
        <dbReference type="SAM" id="MobiDB-lite"/>
    </source>
</evidence>
<feature type="compositionally biased region" description="Polar residues" evidence="1">
    <location>
        <begin position="152"/>
        <end position="164"/>
    </location>
</feature>
<dbReference type="AlphaFoldDB" id="A0A6A3IVM0"/>
<dbReference type="Proteomes" id="UP000435112">
    <property type="component" value="Unassembled WGS sequence"/>
</dbReference>
<feature type="region of interest" description="Disordered" evidence="1">
    <location>
        <begin position="144"/>
        <end position="164"/>
    </location>
</feature>